<keyword evidence="1" id="KW-0805">Transcription regulation</keyword>
<proteinExistence type="predicted"/>
<dbReference type="Gene3D" id="1.10.357.10">
    <property type="entry name" value="Tetracycline Repressor, domain 2"/>
    <property type="match status" value="1"/>
</dbReference>
<dbReference type="GO" id="GO:0003700">
    <property type="term" value="F:DNA-binding transcription factor activity"/>
    <property type="evidence" value="ECO:0007669"/>
    <property type="project" value="TreeGrafter"/>
</dbReference>
<dbReference type="PROSITE" id="PS50917">
    <property type="entry name" value="SPOC"/>
    <property type="match status" value="1"/>
</dbReference>
<dbReference type="InterPro" id="IPR009057">
    <property type="entry name" value="Homeodomain-like_sf"/>
</dbReference>
<feature type="DNA-binding region" description="H-T-H motif" evidence="4">
    <location>
        <begin position="38"/>
        <end position="57"/>
    </location>
</feature>
<dbReference type="GO" id="GO:0000976">
    <property type="term" value="F:transcription cis-regulatory region binding"/>
    <property type="evidence" value="ECO:0007669"/>
    <property type="project" value="TreeGrafter"/>
</dbReference>
<dbReference type="EMBL" id="FOSW01000002">
    <property type="protein sequence ID" value="SFK54422.1"/>
    <property type="molecule type" value="Genomic_DNA"/>
</dbReference>
<dbReference type="Gene3D" id="1.10.10.60">
    <property type="entry name" value="Homeodomain-like"/>
    <property type="match status" value="1"/>
</dbReference>
<dbReference type="Proteomes" id="UP000199152">
    <property type="component" value="Unassembled WGS sequence"/>
</dbReference>
<dbReference type="OrthoDB" id="8688418at2"/>
<evidence type="ECO:0000313" key="7">
    <source>
        <dbReference type="EMBL" id="SFK54422.1"/>
    </source>
</evidence>
<evidence type="ECO:0000256" key="1">
    <source>
        <dbReference type="ARBA" id="ARBA00023015"/>
    </source>
</evidence>
<evidence type="ECO:0000256" key="3">
    <source>
        <dbReference type="ARBA" id="ARBA00023163"/>
    </source>
</evidence>
<dbReference type="STRING" id="504800.SAMN04488085_102189"/>
<reference evidence="7 8" key="1">
    <citation type="submission" date="2016-10" db="EMBL/GenBank/DDBJ databases">
        <authorList>
            <person name="de Groot N.N."/>
        </authorList>
    </citation>
    <scope>NUCLEOTIDE SEQUENCE [LARGE SCALE GENOMIC DNA]</scope>
    <source>
        <strain evidence="7 8">DSM 45317</strain>
    </source>
</reference>
<evidence type="ECO:0000256" key="2">
    <source>
        <dbReference type="ARBA" id="ARBA00023125"/>
    </source>
</evidence>
<keyword evidence="2 4" id="KW-0238">DNA-binding</keyword>
<protein>
    <submittedName>
        <fullName evidence="7">Transcriptional regulator, TetR family</fullName>
    </submittedName>
</protein>
<feature type="domain" description="HTH tetR-type" evidence="6">
    <location>
        <begin position="15"/>
        <end position="75"/>
    </location>
</feature>
<gene>
    <name evidence="7" type="ORF">SAMN04488085_102189</name>
</gene>
<dbReference type="PANTHER" id="PTHR30055">
    <property type="entry name" value="HTH-TYPE TRANSCRIPTIONAL REGULATOR RUTR"/>
    <property type="match status" value="1"/>
</dbReference>
<dbReference type="Pfam" id="PF00440">
    <property type="entry name" value="TetR_N"/>
    <property type="match status" value="1"/>
</dbReference>
<accession>A0A1I4ADC6</accession>
<feature type="domain" description="SPOC" evidence="5">
    <location>
        <begin position="1"/>
        <end position="119"/>
    </location>
</feature>
<evidence type="ECO:0000259" key="6">
    <source>
        <dbReference type="PROSITE" id="PS50977"/>
    </source>
</evidence>
<dbReference type="RefSeq" id="WP_091321377.1">
    <property type="nucleotide sequence ID" value="NZ_FOSW01000002.1"/>
</dbReference>
<name>A0A1I4ADC6_9ACTN</name>
<dbReference type="Pfam" id="PF17754">
    <property type="entry name" value="TetR_C_14"/>
    <property type="match status" value="1"/>
</dbReference>
<evidence type="ECO:0000256" key="4">
    <source>
        <dbReference type="PROSITE-ProRule" id="PRU00335"/>
    </source>
</evidence>
<evidence type="ECO:0000313" key="8">
    <source>
        <dbReference type="Proteomes" id="UP000199152"/>
    </source>
</evidence>
<dbReference type="InterPro" id="IPR050109">
    <property type="entry name" value="HTH-type_TetR-like_transc_reg"/>
</dbReference>
<dbReference type="InterPro" id="IPR001647">
    <property type="entry name" value="HTH_TetR"/>
</dbReference>
<keyword evidence="8" id="KW-1185">Reference proteome</keyword>
<evidence type="ECO:0000259" key="5">
    <source>
        <dbReference type="PROSITE" id="PS50917"/>
    </source>
</evidence>
<dbReference type="SUPFAM" id="SSF46689">
    <property type="entry name" value="Homeodomain-like"/>
    <property type="match status" value="1"/>
</dbReference>
<dbReference type="InterPro" id="IPR041347">
    <property type="entry name" value="MftR_C"/>
</dbReference>
<sequence>MHVVQDLGLRERKKSETRRRLTTAAQELVLAHGLDGITVEQICGRADVSLRTFFNYFESKELAVIGPEPPLGTPESRAGFLGGGPTGDLLADLLELLDPSPFLDEVGRGGLLVAVQLAEREPRLLAAHLARAAAQEQEIVALLAERRGLPAPDTGCIALASAAQALMRTACRAWLEADDGTPLHRYIEGTRTALLATLTPTPADPAS</sequence>
<keyword evidence="3" id="KW-0804">Transcription</keyword>
<dbReference type="PANTHER" id="PTHR30055:SF238">
    <property type="entry name" value="MYCOFACTOCIN BIOSYNTHESIS TRANSCRIPTIONAL REGULATOR MFTR-RELATED"/>
    <property type="match status" value="1"/>
</dbReference>
<organism evidence="7 8">
    <name type="scientific">Geodermatophilus ruber</name>
    <dbReference type="NCBI Taxonomy" id="504800"/>
    <lineage>
        <taxon>Bacteria</taxon>
        <taxon>Bacillati</taxon>
        <taxon>Actinomycetota</taxon>
        <taxon>Actinomycetes</taxon>
        <taxon>Geodermatophilales</taxon>
        <taxon>Geodermatophilaceae</taxon>
        <taxon>Geodermatophilus</taxon>
    </lineage>
</organism>
<dbReference type="PROSITE" id="PS50977">
    <property type="entry name" value="HTH_TETR_2"/>
    <property type="match status" value="1"/>
</dbReference>
<dbReference type="InParanoid" id="A0A1I4ADC6"/>
<dbReference type="InterPro" id="IPR010912">
    <property type="entry name" value="SPOC_met"/>
</dbReference>
<dbReference type="AlphaFoldDB" id="A0A1I4ADC6"/>